<evidence type="ECO:0000313" key="3">
    <source>
        <dbReference type="Proteomes" id="UP000183557"/>
    </source>
</evidence>
<feature type="domain" description="DUF2357" evidence="1">
    <location>
        <begin position="124"/>
        <end position="376"/>
    </location>
</feature>
<dbReference type="InterPro" id="IPR007505">
    <property type="entry name" value="PDDEXK_7"/>
</dbReference>
<organism evidence="2 3">
    <name type="scientific">Halobacillus dabanensis</name>
    <dbReference type="NCBI Taxonomy" id="240302"/>
    <lineage>
        <taxon>Bacteria</taxon>
        <taxon>Bacillati</taxon>
        <taxon>Bacillota</taxon>
        <taxon>Bacilli</taxon>
        <taxon>Bacillales</taxon>
        <taxon>Bacillaceae</taxon>
        <taxon>Halobacillus</taxon>
    </lineage>
</organism>
<name>A0A1I3QBW9_HALDA</name>
<protein>
    <recommendedName>
        <fullName evidence="1">DUF2357 domain-containing protein</fullName>
    </recommendedName>
</protein>
<evidence type="ECO:0000313" key="2">
    <source>
        <dbReference type="EMBL" id="SFJ31784.1"/>
    </source>
</evidence>
<proteinExistence type="predicted"/>
<evidence type="ECO:0000259" key="1">
    <source>
        <dbReference type="Pfam" id="PF09823"/>
    </source>
</evidence>
<dbReference type="InterPro" id="IPR018633">
    <property type="entry name" value="DUF2357"/>
</dbReference>
<dbReference type="AlphaFoldDB" id="A0A1I3QBW9"/>
<dbReference type="EMBL" id="FOSB01000001">
    <property type="protein sequence ID" value="SFJ31784.1"/>
    <property type="molecule type" value="Genomic_DNA"/>
</dbReference>
<dbReference type="Proteomes" id="UP000183557">
    <property type="component" value="Unassembled WGS sequence"/>
</dbReference>
<reference evidence="3" key="1">
    <citation type="submission" date="2016-10" db="EMBL/GenBank/DDBJ databases">
        <authorList>
            <person name="Varghese N."/>
            <person name="Submissions S."/>
        </authorList>
    </citation>
    <scope>NUCLEOTIDE SEQUENCE [LARGE SCALE GENOMIC DNA]</scope>
    <source>
        <strain evidence="3">CGMCC 1.3704</strain>
    </source>
</reference>
<dbReference type="RefSeq" id="WP_075035062.1">
    <property type="nucleotide sequence ID" value="NZ_FOSB01000001.1"/>
</dbReference>
<dbReference type="OrthoDB" id="11970at2"/>
<dbReference type="Pfam" id="PF09823">
    <property type="entry name" value="DUF2357"/>
    <property type="match status" value="1"/>
</dbReference>
<gene>
    <name evidence="2" type="ORF">SAMN04487936_101647</name>
</gene>
<dbReference type="Pfam" id="PF04411">
    <property type="entry name" value="PDDEXK_7"/>
    <property type="match status" value="1"/>
</dbReference>
<keyword evidence="3" id="KW-1185">Reference proteome</keyword>
<accession>A0A1I3QBW9</accession>
<sequence length="831" mass="97631">MSHANDTNLLVIEHEEFSVHLKGRPFNSRFENLKSYKKKVNVQEQAMTLKVQALEGTDVQVFHPVLERMVDLSDGPFPPIFFENEVYQLVVVSKTGKELSFYHEHPLIQRSVSKEKVGDITFLMGQLQFMNEVGLTQFSILDGKDKLADLTIELFPTKLDYKEDYKRLLEEVSEEVYNLAFHFMKKTFIGASKISSKSPSQAEFHRLLHHYFDRFVNAIHLIERQPHHQLITEYHKVRGNQLRQTDNQSRKYLRKRPHLFKETNYGITINEKQMMPERGLHAKKNLSFDTLENRFVKFMMIRLQEKIKSLNYQVERYLSNSPAADRTILNTLTFMQGKLYTIEKSPFWRQISRLDRSVLTLVMQMKQGYRDAYMIYLVLSQGLSLQGEIFKMSVKDVATLYEYWTYLKMGQILHKKYEAIDQDIIKVNQNGLFVDLDQSKSAKRRFKHPFTKEQITLSFQERHPSSPTVRQKPDIMLTVEKNGHPYAYQYIFDAKYRIDFGHSENEASTPSPMEEDINTMHRYRDAWVYKNEGPYERYAFGAYVLFPWMDEENYESHPFYKSIDEVNIGGLPFLPNTNRLVEEFLEHLIESSPEDLQNKGILPKGSYEYWESSLDEKVLVGVVNDYRRLTAHLQHRFYHIPLKQLKKGWQEAKHIALYITQKATENGSSNGITYYGQITNVDIVKRSQLREVPSRSQELYVKFQVEEWGSLPKTIRPVGYGIQVYTLTTLSMLQHAKDLPELFMKSNTELKLWRFLRRYSNKVQTILDHTHLDNSTGVKSFGIGNNTIKLDENHNRLVIHDSHGNQTVESLKDFKRTPVPIYKKIQKVLSN</sequence>